<accession>A0ACC1QYM7</accession>
<protein>
    <submittedName>
        <fullName evidence="1">Uncharacterized protein</fullName>
    </submittedName>
</protein>
<comment type="caution">
    <text evidence="1">The sequence shown here is derived from an EMBL/GenBank/DDBJ whole genome shotgun (WGS) entry which is preliminary data.</text>
</comment>
<name>A0ACC1QYM7_9HYPO</name>
<proteinExistence type="predicted"/>
<reference evidence="1" key="1">
    <citation type="submission" date="2022-07" db="EMBL/GenBank/DDBJ databases">
        <title>Genome Sequence of Lecanicillium saksenae.</title>
        <authorList>
            <person name="Buettner E."/>
        </authorList>
    </citation>
    <scope>NUCLEOTIDE SEQUENCE</scope>
    <source>
        <strain evidence="1">VT-O1</strain>
    </source>
</reference>
<gene>
    <name evidence="1" type="ORF">NLG97_g4169</name>
</gene>
<sequence length="261" mass="28355">MLFSVISLVAMAAAVTASPVGSSPPSKTASSSVETDPAEIRSHLHLGTAHGGALDLPKPTAPPSMDKMLVNASPDWWTISVYNRQPGSEITTVHVDGVKSPKPWGGKIPSGNIGEYGSSVFYIPKDYEGDFAFNKAGFSVSTGDESQIEFSYKDQYLDGNYYFDINVSYVFKQWILSTSFLCLRFVWQRDALDWMYKGPLEHELVPGNVGATQFFSPCHYPGGAYTYPEDNLANNMNGACSMSLVSCCIGTDCAQLDHGSK</sequence>
<evidence type="ECO:0000313" key="1">
    <source>
        <dbReference type="EMBL" id="KAJ3494302.1"/>
    </source>
</evidence>
<dbReference type="Proteomes" id="UP001148737">
    <property type="component" value="Unassembled WGS sequence"/>
</dbReference>
<dbReference type="EMBL" id="JANAKD010000392">
    <property type="protein sequence ID" value="KAJ3494302.1"/>
    <property type="molecule type" value="Genomic_DNA"/>
</dbReference>
<organism evidence="1 2">
    <name type="scientific">Lecanicillium saksenae</name>
    <dbReference type="NCBI Taxonomy" id="468837"/>
    <lineage>
        <taxon>Eukaryota</taxon>
        <taxon>Fungi</taxon>
        <taxon>Dikarya</taxon>
        <taxon>Ascomycota</taxon>
        <taxon>Pezizomycotina</taxon>
        <taxon>Sordariomycetes</taxon>
        <taxon>Hypocreomycetidae</taxon>
        <taxon>Hypocreales</taxon>
        <taxon>Cordycipitaceae</taxon>
        <taxon>Lecanicillium</taxon>
    </lineage>
</organism>
<keyword evidence="2" id="KW-1185">Reference proteome</keyword>
<evidence type="ECO:0000313" key="2">
    <source>
        <dbReference type="Proteomes" id="UP001148737"/>
    </source>
</evidence>